<dbReference type="InterPro" id="IPR013783">
    <property type="entry name" value="Ig-like_fold"/>
</dbReference>
<dbReference type="EMBL" id="JAYMGO010000003">
    <property type="protein sequence ID" value="KAL1276971.1"/>
    <property type="molecule type" value="Genomic_DNA"/>
</dbReference>
<evidence type="ECO:0000313" key="3">
    <source>
        <dbReference type="Proteomes" id="UP001558613"/>
    </source>
</evidence>
<evidence type="ECO:0000313" key="2">
    <source>
        <dbReference type="EMBL" id="KAL1276971.1"/>
    </source>
</evidence>
<sequence length="51" mass="5443">CEAQITVTQTSLVKPAAPQETKPGEAPKLLIYYTSSRQSETPSRFSGSGSN</sequence>
<reference evidence="2 3" key="1">
    <citation type="submission" date="2023-09" db="EMBL/GenBank/DDBJ databases">
        <authorList>
            <person name="Wang M."/>
        </authorList>
    </citation>
    <scope>NUCLEOTIDE SEQUENCE [LARGE SCALE GENOMIC DNA]</scope>
    <source>
        <strain evidence="2">GT-2023</strain>
        <tissue evidence="2">Liver</tissue>
    </source>
</reference>
<dbReference type="Proteomes" id="UP001558613">
    <property type="component" value="Unassembled WGS sequence"/>
</dbReference>
<proteinExistence type="predicted"/>
<keyword evidence="3" id="KW-1185">Reference proteome</keyword>
<dbReference type="SUPFAM" id="SSF48726">
    <property type="entry name" value="Immunoglobulin"/>
    <property type="match status" value="1"/>
</dbReference>
<dbReference type="Gene3D" id="2.60.40.10">
    <property type="entry name" value="Immunoglobulins"/>
    <property type="match status" value="1"/>
</dbReference>
<comment type="caution">
    <text evidence="2">The sequence shown here is derived from an EMBL/GenBank/DDBJ whole genome shotgun (WGS) entry which is preliminary data.</text>
</comment>
<evidence type="ECO:0000256" key="1">
    <source>
        <dbReference type="SAM" id="MobiDB-lite"/>
    </source>
</evidence>
<feature type="compositionally biased region" description="Polar residues" evidence="1">
    <location>
        <begin position="1"/>
        <end position="12"/>
    </location>
</feature>
<gene>
    <name evidence="2" type="ORF">QQF64_023644</name>
</gene>
<name>A0ABR3NJ05_9TELE</name>
<dbReference type="InterPro" id="IPR036179">
    <property type="entry name" value="Ig-like_dom_sf"/>
</dbReference>
<feature type="region of interest" description="Disordered" evidence="1">
    <location>
        <begin position="1"/>
        <end position="27"/>
    </location>
</feature>
<organism evidence="2 3">
    <name type="scientific">Cirrhinus molitorella</name>
    <name type="common">mud carp</name>
    <dbReference type="NCBI Taxonomy" id="172907"/>
    <lineage>
        <taxon>Eukaryota</taxon>
        <taxon>Metazoa</taxon>
        <taxon>Chordata</taxon>
        <taxon>Craniata</taxon>
        <taxon>Vertebrata</taxon>
        <taxon>Euteleostomi</taxon>
        <taxon>Actinopterygii</taxon>
        <taxon>Neopterygii</taxon>
        <taxon>Teleostei</taxon>
        <taxon>Ostariophysi</taxon>
        <taxon>Cypriniformes</taxon>
        <taxon>Cyprinidae</taxon>
        <taxon>Labeoninae</taxon>
        <taxon>Labeonini</taxon>
        <taxon>Cirrhinus</taxon>
    </lineage>
</organism>
<accession>A0ABR3NJ05</accession>
<protein>
    <submittedName>
        <fullName evidence="2">Uncharacterized protein</fullName>
    </submittedName>
</protein>
<feature type="non-terminal residue" evidence="2">
    <location>
        <position position="1"/>
    </location>
</feature>
<feature type="non-terminal residue" evidence="2">
    <location>
        <position position="51"/>
    </location>
</feature>